<evidence type="ECO:0000313" key="1">
    <source>
        <dbReference type="EMBL" id="MDX6851292.1"/>
    </source>
</evidence>
<sequence length="252" mass="30126">MTEMVLFQMWGSFRESLIREHQFYVEQAEARLLSQFDHIEEDADRAANAWLEEKSCQFNPDIHDPADFYERANEEAIEYYQLLKDMENRTILSVAAGMYHEWEKQLRDWMDSEISRWHRGEAVKKRIWAQSLPELIELFQGLDWGVKGCNFYRKLDACRLVVNVYKHGAGPSFDELKTSYSEYVPDRFYEVTGWEGQFLGYTDLRLSVDQLREFSQAILEFWRSVPENIFSSEQFEVPRWFENAFNKDRDDS</sequence>
<proteinExistence type="predicted"/>
<dbReference type="Proteomes" id="UP001273505">
    <property type="component" value="Unassembled WGS sequence"/>
</dbReference>
<organism evidence="1 2">
    <name type="scientific">Gilvimarinus gilvus</name>
    <dbReference type="NCBI Taxonomy" id="3058038"/>
    <lineage>
        <taxon>Bacteria</taxon>
        <taxon>Pseudomonadati</taxon>
        <taxon>Pseudomonadota</taxon>
        <taxon>Gammaproteobacteria</taxon>
        <taxon>Cellvibrionales</taxon>
        <taxon>Cellvibrionaceae</taxon>
        <taxon>Gilvimarinus</taxon>
    </lineage>
</organism>
<keyword evidence="2" id="KW-1185">Reference proteome</keyword>
<comment type="caution">
    <text evidence="1">The sequence shown here is derived from an EMBL/GenBank/DDBJ whole genome shotgun (WGS) entry which is preliminary data.</text>
</comment>
<accession>A0ABU4S290</accession>
<evidence type="ECO:0000313" key="2">
    <source>
        <dbReference type="Proteomes" id="UP001273505"/>
    </source>
</evidence>
<dbReference type="EMBL" id="JAXAFO010000047">
    <property type="protein sequence ID" value="MDX6851292.1"/>
    <property type="molecule type" value="Genomic_DNA"/>
</dbReference>
<protein>
    <submittedName>
        <fullName evidence="1">Uncharacterized protein</fullName>
    </submittedName>
</protein>
<name>A0ABU4S290_9GAMM</name>
<gene>
    <name evidence="1" type="ORF">SCD92_18080</name>
</gene>
<reference evidence="1 2" key="1">
    <citation type="submission" date="2023-11" db="EMBL/GenBank/DDBJ databases">
        <title>Gilvimarinus fulvus sp. nov., isolated from the surface of Kelp.</title>
        <authorList>
            <person name="Sun Y.Y."/>
            <person name="Gong Y."/>
            <person name="Du Z.J."/>
        </authorList>
    </citation>
    <scope>NUCLEOTIDE SEQUENCE [LARGE SCALE GENOMIC DNA]</scope>
    <source>
        <strain evidence="1 2">SDUM040013</strain>
    </source>
</reference>
<dbReference type="RefSeq" id="WP_302721142.1">
    <property type="nucleotide sequence ID" value="NZ_JAULRU010000256.1"/>
</dbReference>